<dbReference type="Pfam" id="PF07727">
    <property type="entry name" value="RVT_2"/>
    <property type="match status" value="1"/>
</dbReference>
<protein>
    <submittedName>
        <fullName evidence="6">Retrovirus-related Pol polyprotein from transposon TNT 1-94</fullName>
    </submittedName>
</protein>
<dbReference type="GO" id="GO:0004190">
    <property type="term" value="F:aspartic-type endopeptidase activity"/>
    <property type="evidence" value="ECO:0007669"/>
    <property type="project" value="UniProtKB-KW"/>
</dbReference>
<dbReference type="InterPro" id="IPR036397">
    <property type="entry name" value="RNaseH_sf"/>
</dbReference>
<evidence type="ECO:0000313" key="7">
    <source>
        <dbReference type="Proteomes" id="UP000222788"/>
    </source>
</evidence>
<dbReference type="InterPro" id="IPR012337">
    <property type="entry name" value="RNaseH-like_sf"/>
</dbReference>
<dbReference type="PANTHER" id="PTHR11439:SF483">
    <property type="entry name" value="PEPTIDE SYNTHASE GLIP-LIKE, PUTATIVE (AFU_ORTHOLOGUE AFUA_3G12920)-RELATED"/>
    <property type="match status" value="1"/>
</dbReference>
<evidence type="ECO:0000256" key="1">
    <source>
        <dbReference type="ARBA" id="ARBA00004173"/>
    </source>
</evidence>
<dbReference type="SUPFAM" id="SSF56672">
    <property type="entry name" value="DNA/RNA polymerases"/>
    <property type="match status" value="1"/>
</dbReference>
<proteinExistence type="predicted"/>
<keyword evidence="7" id="KW-1185">Reference proteome</keyword>
<keyword evidence="2" id="KW-0064">Aspartyl protease</keyword>
<sequence length="1445" mass="165044">MASNQNIATDNIDQENLGIILKTLVESMNSNKRQEIQATPSNSSKETMFLNFPKLNDLNWEKWSRGTIRNLKARRVTYLFKGLKEEEFVNAMELEKSEDDKMADIADAFGIIRAGLHERDLGVVENSDNVTKCWTSLKERYNGSTHRRHFGILSNIKQDMEWQEDDTASKKWFNLRDKMEDIPGLESLTNDTTMGNFVIRIIIDLWISRLPSHIAKIFEKNVRQGAGTWNEVMMNIDDDIAMMPKSWKAGANKEPAKTRYGNKNQPRPTCQFCNKVGHTEDVCRNKASWDNRKINANMSFMDNQSKKTPNHWIIDSGSTHHLTGDLTRIHSHRKINPIPVFWGGIRLETRIMGLAKIDVGGFRVTIDVYHVEGLNQNLLSVKKLCHKGLEVVAREYHAFIRMGRRKTICVDKDGLYTIPCTETMEPNVKMISYEDAHVKFGHAGEHKLKKIHQQSADKHLWSIGTKPDDFHCQTCVKGKITKTNGHSHTLTTQEPLDLIHMDISGNHPIGINKAQYYIIVVDDATKYKWAIPIQNRKDAPSVLNEWKKKIELKMGKTIKAVRTDNAAELKKLTLQWQSQYGSDAQFTIPGTSSQNGVAERAIRTVNDSIRTMLEDSQMPTKFWPYAAIHSAYMANRASISNSKSPFELFFSIAPNAMHIHRWGCKIIFHNAYNKNPAMEQRNKLEARGKEGILLLIDENVSGRYTCWDIEKKKPRVTESLKFFEDIAGGTILRSTKTNREAPTSENTTNTVLDTNQILVQEKEMNNYVPETAEEIHEEEEGPENQIHDNEPEMNHEANNVDHDMDMEIDDQETDTVTVEDTQLETQREDIETNKTDEMIPEQELEITNEDTPDKVQERINRTLNDLYLKGILKRPYTQIQNDQEDDENPTTKRIRTMVTKMAEREPGNYQEAINHPTHALEWKQAIDTELKTLREFNTWTSVPFEKGMKPVNTKFVFKIKPSRDNQPEKFKARLVAQGFKQIRGVDYHETYAPTPKQTTTRTFFAIVCELNLKCRKVDATNAFAQAKLEETVHIIPPPPLQEKGMVWRLNKALYGLKQASYTWRNKIVRRLSQLGLMPSTEDECIMADPNGGIMVLIYVDDIAIAGPDESKIRKFIEALSRTIDIKDMGELTSFLGMEVSRDKKTRKLWLTQTGYIQKMAEEFDMAACRARPISAPISSWETLEPRRPEEKGADKGLYQSLIGTLMYPSVMTRPDIAFATSSLSQHITDPAERHLEAAKRVARYLRDTASLGIEFDSSRRGGTNELLVGYSDADYANSKDRKSVSGMIYTLAGGPIQWKSQKQRSVATSTTEAEYVGFTPCAKEGIWIHRLVKWCLEMMKSESILKKSAQTIKLRDSTLVFGDNQAALKIANNLGASSKTKHIDVQYHAIKEWIREGKIKLEYVSTEKMLADGFTKPLSAQKFNTFRSDINIRSVPDGITNETPE</sequence>
<keyword evidence="3" id="KW-0694">RNA-binding</keyword>
<dbReference type="InterPro" id="IPR054722">
    <property type="entry name" value="PolX-like_BBD"/>
</dbReference>
<dbReference type="InterPro" id="IPR043502">
    <property type="entry name" value="DNA/RNA_pol_sf"/>
</dbReference>
<dbReference type="GO" id="GO:0003723">
    <property type="term" value="F:RNA binding"/>
    <property type="evidence" value="ECO:0007669"/>
    <property type="project" value="UniProtKB-KW"/>
</dbReference>
<dbReference type="STRING" id="1035309.A0A2C5X5R7"/>
<dbReference type="EMBL" id="APWK03000049">
    <property type="protein sequence ID" value="PHH53194.1"/>
    <property type="molecule type" value="Genomic_DNA"/>
</dbReference>
<evidence type="ECO:0000256" key="2">
    <source>
        <dbReference type="ARBA" id="ARBA00022750"/>
    </source>
</evidence>
<keyword evidence="2" id="KW-0645">Protease</keyword>
<gene>
    <name evidence="6" type="primary">POLX_5</name>
    <name evidence="6" type="ORF">CFIMG_008260RA00001</name>
</gene>
<evidence type="ECO:0000256" key="3">
    <source>
        <dbReference type="ARBA" id="ARBA00022884"/>
    </source>
</evidence>
<feature type="domain" description="Integrase catalytic" evidence="5">
    <location>
        <begin position="491"/>
        <end position="653"/>
    </location>
</feature>
<dbReference type="OrthoDB" id="5039078at2759"/>
<accession>A0A2C5X5R7</accession>
<evidence type="ECO:0000256" key="4">
    <source>
        <dbReference type="ARBA" id="ARBA00023128"/>
    </source>
</evidence>
<reference evidence="6 7" key="1">
    <citation type="journal article" date="2013" name="Fungal Biol.">
        <title>Analysis of microsatellite markers in the genome of the plant pathogen Ceratocystis fimbriata.</title>
        <authorList>
            <person name="Simpson M.C."/>
            <person name="Wilken P.M."/>
            <person name="Coetzee M.P."/>
            <person name="Wingfield M.J."/>
            <person name="Wingfield B.D."/>
        </authorList>
    </citation>
    <scope>NUCLEOTIDE SEQUENCE [LARGE SCALE GENOMIC DNA]</scope>
    <source>
        <strain evidence="6 7">CBS 114723</strain>
    </source>
</reference>
<name>A0A2C5X5R7_9PEZI</name>
<dbReference type="SUPFAM" id="SSF53098">
    <property type="entry name" value="Ribonuclease H-like"/>
    <property type="match status" value="1"/>
</dbReference>
<comment type="caution">
    <text evidence="6">The sequence shown here is derived from an EMBL/GenBank/DDBJ whole genome shotgun (WGS) entry which is preliminary data.</text>
</comment>
<dbReference type="Gene3D" id="3.30.420.10">
    <property type="entry name" value="Ribonuclease H-like superfamily/Ribonuclease H"/>
    <property type="match status" value="1"/>
</dbReference>
<keyword evidence="2" id="KW-0378">Hydrolase</keyword>
<keyword evidence="4" id="KW-0496">Mitochondrion</keyword>
<dbReference type="Proteomes" id="UP000222788">
    <property type="component" value="Unassembled WGS sequence"/>
</dbReference>
<evidence type="ECO:0000259" key="5">
    <source>
        <dbReference type="PROSITE" id="PS50994"/>
    </source>
</evidence>
<dbReference type="InterPro" id="IPR013103">
    <property type="entry name" value="RVT_2"/>
</dbReference>
<dbReference type="CDD" id="cd09272">
    <property type="entry name" value="RNase_HI_RT_Ty1"/>
    <property type="match status" value="1"/>
</dbReference>
<organism evidence="6 7">
    <name type="scientific">Ceratocystis fimbriata CBS 114723</name>
    <dbReference type="NCBI Taxonomy" id="1035309"/>
    <lineage>
        <taxon>Eukaryota</taxon>
        <taxon>Fungi</taxon>
        <taxon>Dikarya</taxon>
        <taxon>Ascomycota</taxon>
        <taxon>Pezizomycotina</taxon>
        <taxon>Sordariomycetes</taxon>
        <taxon>Hypocreomycetidae</taxon>
        <taxon>Microascales</taxon>
        <taxon>Ceratocystidaceae</taxon>
        <taxon>Ceratocystis</taxon>
    </lineage>
</organism>
<dbReference type="GO" id="GO:0005634">
    <property type="term" value="C:nucleus"/>
    <property type="evidence" value="ECO:0007669"/>
    <property type="project" value="UniProtKB-ARBA"/>
</dbReference>
<comment type="subcellular location">
    <subcellularLocation>
        <location evidence="1">Mitochondrion</location>
    </subcellularLocation>
</comment>
<dbReference type="InterPro" id="IPR001584">
    <property type="entry name" value="Integrase_cat-core"/>
</dbReference>
<reference evidence="6 7" key="2">
    <citation type="journal article" date="2013" name="IMA Fungus">
        <title>IMA Genome-F 1: Ceratocystis fimbriata: Draft nuclear genome sequence for the plant pathogen, Ceratocystis fimbriata.</title>
        <authorList>
            <person name="Wilken P.M."/>
            <person name="Steenkamp E.T."/>
            <person name="Wingfield M.J."/>
            <person name="de Beer Z.W."/>
            <person name="Wingfield B.D."/>
        </authorList>
    </citation>
    <scope>NUCLEOTIDE SEQUENCE [LARGE SCALE GENOMIC DNA]</scope>
    <source>
        <strain evidence="6 7">CBS 114723</strain>
    </source>
</reference>
<dbReference type="PROSITE" id="PS50994">
    <property type="entry name" value="INTEGRASE"/>
    <property type="match status" value="1"/>
</dbReference>
<dbReference type="GO" id="GO:0015074">
    <property type="term" value="P:DNA integration"/>
    <property type="evidence" value="ECO:0007669"/>
    <property type="project" value="InterPro"/>
</dbReference>
<evidence type="ECO:0000313" key="6">
    <source>
        <dbReference type="EMBL" id="PHH53194.1"/>
    </source>
</evidence>
<dbReference type="GO" id="GO:0005739">
    <property type="term" value="C:mitochondrion"/>
    <property type="evidence" value="ECO:0007669"/>
    <property type="project" value="UniProtKB-SubCell"/>
</dbReference>
<dbReference type="Pfam" id="PF22936">
    <property type="entry name" value="Pol_BBD"/>
    <property type="match status" value="1"/>
</dbReference>
<dbReference type="PANTHER" id="PTHR11439">
    <property type="entry name" value="GAG-POL-RELATED RETROTRANSPOSON"/>
    <property type="match status" value="1"/>
</dbReference>